<dbReference type="EMBL" id="SZYD01000003">
    <property type="protein sequence ID" value="KAD6796046.1"/>
    <property type="molecule type" value="Genomic_DNA"/>
</dbReference>
<proteinExistence type="predicted"/>
<sequence length="140" mass="15589">MGNRIYLFDYTGGSFGGYNHSIVPMVVSERMIRGVTLTKANHSLGIIAVFLVLQASDVCVQAMVLIRLLDGCDHQGVVMASHDLVQTVIVCQESGRVESQGVWQNWNWEMVQIEMAKQNNTKILHETSHGQESNREGKSL</sequence>
<gene>
    <name evidence="1" type="ORF">E3N88_06942</name>
</gene>
<name>A0A5N6PRF7_9ASTR</name>
<evidence type="ECO:0000313" key="2">
    <source>
        <dbReference type="Proteomes" id="UP000326396"/>
    </source>
</evidence>
<dbReference type="Proteomes" id="UP000326396">
    <property type="component" value="Linkage Group LG11"/>
</dbReference>
<accession>A0A5N6PRF7</accession>
<comment type="caution">
    <text evidence="1">The sequence shown here is derived from an EMBL/GenBank/DDBJ whole genome shotgun (WGS) entry which is preliminary data.</text>
</comment>
<organism evidence="1 2">
    <name type="scientific">Mikania micrantha</name>
    <name type="common">bitter vine</name>
    <dbReference type="NCBI Taxonomy" id="192012"/>
    <lineage>
        <taxon>Eukaryota</taxon>
        <taxon>Viridiplantae</taxon>
        <taxon>Streptophyta</taxon>
        <taxon>Embryophyta</taxon>
        <taxon>Tracheophyta</taxon>
        <taxon>Spermatophyta</taxon>
        <taxon>Magnoliopsida</taxon>
        <taxon>eudicotyledons</taxon>
        <taxon>Gunneridae</taxon>
        <taxon>Pentapetalae</taxon>
        <taxon>asterids</taxon>
        <taxon>campanulids</taxon>
        <taxon>Asterales</taxon>
        <taxon>Asteraceae</taxon>
        <taxon>Asteroideae</taxon>
        <taxon>Heliantheae alliance</taxon>
        <taxon>Eupatorieae</taxon>
        <taxon>Mikania</taxon>
    </lineage>
</organism>
<reference evidence="1 2" key="1">
    <citation type="submission" date="2019-05" db="EMBL/GenBank/DDBJ databases">
        <title>Mikania micrantha, genome provides insights into the molecular mechanism of rapid growth.</title>
        <authorList>
            <person name="Liu B."/>
        </authorList>
    </citation>
    <scope>NUCLEOTIDE SEQUENCE [LARGE SCALE GENOMIC DNA]</scope>
    <source>
        <strain evidence="1">NLD-2019</strain>
        <tissue evidence="1">Leaf</tissue>
    </source>
</reference>
<evidence type="ECO:0000313" key="1">
    <source>
        <dbReference type="EMBL" id="KAD6796046.1"/>
    </source>
</evidence>
<keyword evidence="2" id="KW-1185">Reference proteome</keyword>
<protein>
    <submittedName>
        <fullName evidence="1">Uncharacterized protein</fullName>
    </submittedName>
</protein>
<dbReference type="AlphaFoldDB" id="A0A5N6PRF7"/>